<comment type="caution">
    <text evidence="3">The sequence shown here is derived from an EMBL/GenBank/DDBJ whole genome shotgun (WGS) entry which is preliminary data.</text>
</comment>
<dbReference type="GO" id="GO:0016301">
    <property type="term" value="F:kinase activity"/>
    <property type="evidence" value="ECO:0007669"/>
    <property type="project" value="UniProtKB-KW"/>
</dbReference>
<comment type="similarity">
    <text evidence="1 2">Belongs to the fructosamine kinase family.</text>
</comment>
<proteinExistence type="inferred from homology"/>
<sequence>MWQAIAKQLSDTLLFDFKIAEKSKLDGGDISECYMISDGEQRYFVKCNTREFVNRFEVEADNLKKLRETNTVYVPELVHIGKSKHNSFIILNYLPTKPLDDEKSSYEFGVKLAMLHLWGEQKEYGFDTDNFIGSTLQPNSWNKKWSRFFSEQRIGWQLQLLAEKGISFGNISDIVSQINEQLISHNPKPSLLHGDLWSGNVANSPFGPICYDPACYWGDRECDIAMTELFGSLTPQFYKGYNSISPIDLGYRDRKNIYNLYHILNHCNLFGGHYLDEAEQVLSTITQEN</sequence>
<reference evidence="3 4" key="1">
    <citation type="submission" date="2023-01" db="EMBL/GenBank/DDBJ databases">
        <title>Vibrio sp. KJ40-1 sp.nov, isolated from marine algae.</title>
        <authorList>
            <person name="Butt M."/>
            <person name="Kim J.M.J."/>
            <person name="Jeon C.O.C."/>
        </authorList>
    </citation>
    <scope>NUCLEOTIDE SEQUENCE [LARGE SCALE GENOMIC DNA]</scope>
    <source>
        <strain evidence="3 4">KJ40-1</strain>
    </source>
</reference>
<dbReference type="PIRSF" id="PIRSF006221">
    <property type="entry name" value="Ketosamine-3-kinase"/>
    <property type="match status" value="1"/>
</dbReference>
<evidence type="ECO:0000313" key="3">
    <source>
        <dbReference type="EMBL" id="MDB1123933.1"/>
    </source>
</evidence>
<keyword evidence="2" id="KW-0808">Transferase</keyword>
<evidence type="ECO:0000256" key="2">
    <source>
        <dbReference type="PIRNR" id="PIRNR006221"/>
    </source>
</evidence>
<protein>
    <submittedName>
        <fullName evidence="3">Fructosamine kinase family protein</fullName>
    </submittedName>
</protein>
<dbReference type="Pfam" id="PF03881">
    <property type="entry name" value="Fructosamin_kin"/>
    <property type="match status" value="1"/>
</dbReference>
<accession>A0ABT4YQZ0</accession>
<gene>
    <name evidence="3" type="ORF">PGX00_09840</name>
</gene>
<dbReference type="EMBL" id="JAQLOI010000001">
    <property type="protein sequence ID" value="MDB1123933.1"/>
    <property type="molecule type" value="Genomic_DNA"/>
</dbReference>
<dbReference type="InterPro" id="IPR011009">
    <property type="entry name" value="Kinase-like_dom_sf"/>
</dbReference>
<organism evidence="3 4">
    <name type="scientific">Vibrio algarum</name>
    <dbReference type="NCBI Taxonomy" id="3020714"/>
    <lineage>
        <taxon>Bacteria</taxon>
        <taxon>Pseudomonadati</taxon>
        <taxon>Pseudomonadota</taxon>
        <taxon>Gammaproteobacteria</taxon>
        <taxon>Vibrionales</taxon>
        <taxon>Vibrionaceae</taxon>
        <taxon>Vibrio</taxon>
    </lineage>
</organism>
<dbReference type="SUPFAM" id="SSF56112">
    <property type="entry name" value="Protein kinase-like (PK-like)"/>
    <property type="match status" value="1"/>
</dbReference>
<name>A0ABT4YQZ0_9VIBR</name>
<evidence type="ECO:0000256" key="1">
    <source>
        <dbReference type="ARBA" id="ARBA00009460"/>
    </source>
</evidence>
<keyword evidence="2 3" id="KW-0418">Kinase</keyword>
<dbReference type="Proteomes" id="UP001210678">
    <property type="component" value="Unassembled WGS sequence"/>
</dbReference>
<dbReference type="RefSeq" id="WP_272135726.1">
    <property type="nucleotide sequence ID" value="NZ_JAQLOI010000001.1"/>
</dbReference>
<dbReference type="InterPro" id="IPR016477">
    <property type="entry name" value="Fructo-/Ketosamine-3-kinase"/>
</dbReference>
<keyword evidence="4" id="KW-1185">Reference proteome</keyword>
<dbReference type="Gene3D" id="3.30.200.20">
    <property type="entry name" value="Phosphorylase Kinase, domain 1"/>
    <property type="match status" value="1"/>
</dbReference>
<evidence type="ECO:0000313" key="4">
    <source>
        <dbReference type="Proteomes" id="UP001210678"/>
    </source>
</evidence>
<dbReference type="PANTHER" id="PTHR12149:SF8">
    <property type="entry name" value="PROTEIN-RIBULOSAMINE 3-KINASE"/>
    <property type="match status" value="1"/>
</dbReference>
<dbReference type="PANTHER" id="PTHR12149">
    <property type="entry name" value="FRUCTOSAMINE 3 KINASE-RELATED PROTEIN"/>
    <property type="match status" value="1"/>
</dbReference>
<dbReference type="Gene3D" id="3.90.1200.10">
    <property type="match status" value="1"/>
</dbReference>